<dbReference type="InterPro" id="IPR008391">
    <property type="entry name" value="AXE1_dom"/>
</dbReference>
<dbReference type="EMBL" id="LDQC01000057">
    <property type="protein sequence ID" value="KTR05302.1"/>
    <property type="molecule type" value="Genomic_DNA"/>
</dbReference>
<dbReference type="Pfam" id="PF05448">
    <property type="entry name" value="AXE1"/>
    <property type="match status" value="1"/>
</dbReference>
<organism evidence="5 6">
    <name type="scientific">Curtobacterium luteum</name>
    <dbReference type="NCBI Taxonomy" id="33881"/>
    <lineage>
        <taxon>Bacteria</taxon>
        <taxon>Bacillati</taxon>
        <taxon>Actinomycetota</taxon>
        <taxon>Actinomycetes</taxon>
        <taxon>Micrococcales</taxon>
        <taxon>Microbacteriaceae</taxon>
        <taxon>Curtobacterium</taxon>
    </lineage>
</organism>
<dbReference type="GO" id="GO:0005976">
    <property type="term" value="P:polysaccharide metabolic process"/>
    <property type="evidence" value="ECO:0007669"/>
    <property type="project" value="TreeGrafter"/>
</dbReference>
<gene>
    <name evidence="5" type="ORF">NS184_10520</name>
</gene>
<evidence type="ECO:0000259" key="4">
    <source>
        <dbReference type="Pfam" id="PF05448"/>
    </source>
</evidence>
<dbReference type="PANTHER" id="PTHR40111">
    <property type="entry name" value="CEPHALOSPORIN-C DEACETYLASE"/>
    <property type="match status" value="1"/>
</dbReference>
<feature type="active site" description="Charge relay system" evidence="1">
    <location>
        <position position="273"/>
    </location>
</feature>
<dbReference type="InterPro" id="IPR039069">
    <property type="entry name" value="CE7"/>
</dbReference>
<dbReference type="AlphaFoldDB" id="A0A175RR06"/>
<dbReference type="RefSeq" id="WP_058726062.1">
    <property type="nucleotide sequence ID" value="NZ_LDQC01000057.1"/>
</dbReference>
<evidence type="ECO:0000256" key="2">
    <source>
        <dbReference type="PIRSR" id="PIRSR639069-2"/>
    </source>
</evidence>
<feature type="region of interest" description="Disordered" evidence="3">
    <location>
        <begin position="123"/>
        <end position="143"/>
    </location>
</feature>
<dbReference type="PANTHER" id="PTHR40111:SF1">
    <property type="entry name" value="CEPHALOSPORIN-C DEACETYLASE"/>
    <property type="match status" value="1"/>
</dbReference>
<feature type="domain" description="Acetyl xylan esterase" evidence="4">
    <location>
        <begin position="4"/>
        <end position="310"/>
    </location>
</feature>
<reference evidence="5 6" key="1">
    <citation type="journal article" date="2016" name="Front. Microbiol.">
        <title>Genomic Resource of Rice Seed Associated Bacteria.</title>
        <authorList>
            <person name="Midha S."/>
            <person name="Bansal K."/>
            <person name="Sharma S."/>
            <person name="Kumar N."/>
            <person name="Patil P.P."/>
            <person name="Chaudhry V."/>
            <person name="Patil P.B."/>
        </authorList>
    </citation>
    <scope>NUCLEOTIDE SEQUENCE [LARGE SCALE GENOMIC DNA]</scope>
    <source>
        <strain evidence="5 6">NS184</strain>
    </source>
</reference>
<dbReference type="SUPFAM" id="SSF53474">
    <property type="entry name" value="alpha/beta-Hydrolases"/>
    <property type="match status" value="1"/>
</dbReference>
<evidence type="ECO:0000313" key="5">
    <source>
        <dbReference type="EMBL" id="KTR05302.1"/>
    </source>
</evidence>
<evidence type="ECO:0000256" key="3">
    <source>
        <dbReference type="SAM" id="MobiDB-lite"/>
    </source>
</evidence>
<dbReference type="GO" id="GO:0052689">
    <property type="term" value="F:carboxylic ester hydrolase activity"/>
    <property type="evidence" value="ECO:0007669"/>
    <property type="project" value="TreeGrafter"/>
</dbReference>
<name>A0A175RR06_9MICO</name>
<feature type="compositionally biased region" description="Low complexity" evidence="3">
    <location>
        <begin position="131"/>
        <end position="142"/>
    </location>
</feature>
<evidence type="ECO:0000313" key="6">
    <source>
        <dbReference type="Proteomes" id="UP000078252"/>
    </source>
</evidence>
<feature type="active site" description="Nucleophile" evidence="1">
    <location>
        <position position="187"/>
    </location>
</feature>
<accession>A0A175RR06</accession>
<protein>
    <recommendedName>
        <fullName evidence="4">Acetyl xylan esterase domain-containing protein</fullName>
    </recommendedName>
</protein>
<dbReference type="STRING" id="33881.NS184_10520"/>
<proteinExistence type="predicted"/>
<sequence length="323" mass="34569">MYTDITGPELLTHRGSAVEPDDFDAFWRDTLASARQHPIAVDSTRVDTGLSTLDSYDVSFAGWDGQRVRGWLTVPAGTSVDAPLPAVVEYIGYGGGRGLATEHLLWASAGYAHLVMDTRGQGSGWSVGATPDPDGSGPASPGVMTRGIESRETYYYRRLTVDAVRAVDAVRSIELVDPDRVAVLGVSQGGGLAIAVAGLVEGLAGVFPRVPFLCDFPRATVITDADPYREIARWLTVHRDRRDQVFGTLAYFDGALHAARATAPAWFSTALMDPICPPSTVYAAYNAYAGPKEITVWEYNGHEGGGAHEDTTTLPRLAAVLRG</sequence>
<feature type="active site" description="Charge relay system" evidence="1">
    <location>
        <position position="302"/>
    </location>
</feature>
<dbReference type="PATRIC" id="fig|33881.3.peg.2451"/>
<dbReference type="Proteomes" id="UP000078252">
    <property type="component" value="Unassembled WGS sequence"/>
</dbReference>
<dbReference type="InterPro" id="IPR029058">
    <property type="entry name" value="AB_hydrolase_fold"/>
</dbReference>
<dbReference type="Gene3D" id="3.40.50.1820">
    <property type="entry name" value="alpha/beta hydrolase"/>
    <property type="match status" value="1"/>
</dbReference>
<evidence type="ECO:0000256" key="1">
    <source>
        <dbReference type="PIRSR" id="PIRSR639069-1"/>
    </source>
</evidence>
<comment type="caution">
    <text evidence="5">The sequence shown here is derived from an EMBL/GenBank/DDBJ whole genome shotgun (WGS) entry which is preliminary data.</text>
</comment>
<feature type="binding site" evidence="2">
    <location>
        <position position="93"/>
    </location>
    <ligand>
        <name>substrate</name>
    </ligand>
</feature>